<dbReference type="OrthoDB" id="45309at2759"/>
<feature type="compositionally biased region" description="Pro residues" evidence="1">
    <location>
        <begin position="154"/>
        <end position="165"/>
    </location>
</feature>
<organism evidence="2 3">
    <name type="scientific">Nannochloropsis gaditana</name>
    <dbReference type="NCBI Taxonomy" id="72520"/>
    <lineage>
        <taxon>Eukaryota</taxon>
        <taxon>Sar</taxon>
        <taxon>Stramenopiles</taxon>
        <taxon>Ochrophyta</taxon>
        <taxon>Eustigmatophyceae</taxon>
        <taxon>Eustigmatales</taxon>
        <taxon>Monodopsidaceae</taxon>
        <taxon>Nannochloropsis</taxon>
    </lineage>
</organism>
<proteinExistence type="predicted"/>
<evidence type="ECO:0000313" key="2">
    <source>
        <dbReference type="EMBL" id="EWM23188.1"/>
    </source>
</evidence>
<dbReference type="Proteomes" id="UP000019335">
    <property type="component" value="Chromosome 18"/>
</dbReference>
<feature type="region of interest" description="Disordered" evidence="1">
    <location>
        <begin position="144"/>
        <end position="165"/>
    </location>
</feature>
<accession>W7TI66</accession>
<dbReference type="EMBL" id="AZIL01001808">
    <property type="protein sequence ID" value="EWM23188.1"/>
    <property type="molecule type" value="Genomic_DNA"/>
</dbReference>
<name>W7TI66_9STRA</name>
<gene>
    <name evidence="2" type="ORF">Naga_102542g1</name>
</gene>
<dbReference type="AlphaFoldDB" id="W7TI66"/>
<keyword evidence="3" id="KW-1185">Reference proteome</keyword>
<comment type="caution">
    <text evidence="2">The sequence shown here is derived from an EMBL/GenBank/DDBJ whole genome shotgun (WGS) entry which is preliminary data.</text>
</comment>
<feature type="non-terminal residue" evidence="2">
    <location>
        <position position="165"/>
    </location>
</feature>
<reference evidence="2 3" key="1">
    <citation type="journal article" date="2014" name="Mol. Plant">
        <title>Chromosome Scale Genome Assembly and Transcriptome Profiling of Nannochloropsis gaditana in Nitrogen Depletion.</title>
        <authorList>
            <person name="Corteggiani Carpinelli E."/>
            <person name="Telatin A."/>
            <person name="Vitulo N."/>
            <person name="Forcato C."/>
            <person name="D'Angelo M."/>
            <person name="Schiavon R."/>
            <person name="Vezzi A."/>
            <person name="Giacometti G.M."/>
            <person name="Morosinotto T."/>
            <person name="Valle G."/>
        </authorList>
    </citation>
    <scope>NUCLEOTIDE SEQUENCE [LARGE SCALE GENOMIC DNA]</scope>
    <source>
        <strain evidence="2 3">B-31</strain>
    </source>
</reference>
<evidence type="ECO:0000313" key="3">
    <source>
        <dbReference type="Proteomes" id="UP000019335"/>
    </source>
</evidence>
<sequence>MLFEPIPYRSALREDCTHVLVLRTRPDGVSVTGKMSLIEKLMYRRFFSRKNELPGIAQWMTQQQHKRIYAEDVLRLVCTSLPSSLPPSLLPFLCLSLHHLSRGGLFSPYPSDLLPFLCRHDPLVIRPIIFIALLSEPGREHGPGGVFSGTLKPPSLPPPSLPPSF</sequence>
<evidence type="ECO:0000256" key="1">
    <source>
        <dbReference type="SAM" id="MobiDB-lite"/>
    </source>
</evidence>
<protein>
    <submittedName>
        <fullName evidence="2">Uncharacterized protein</fullName>
    </submittedName>
</protein>